<dbReference type="SFLD" id="SFLDG01070">
    <property type="entry name" value="PLP-dependent"/>
    <property type="match status" value="1"/>
</dbReference>
<dbReference type="GO" id="GO:0051539">
    <property type="term" value="F:4 iron, 4 sulfur cluster binding"/>
    <property type="evidence" value="ECO:0007669"/>
    <property type="project" value="UniProtKB-KW"/>
</dbReference>
<sequence length="470" mass="53134">MIELSEGQRISARDGVQGGAPPRQSIPVHPVFKAYNRSKLDDIPQLSALPPRMREEIGLVARVLPFKVNRYVVEQLIDWTRVPDDPLFRLTFPQPDMLAPDDLERLAVLSRDAARHAELDTLVGRLRARMNPHPADQRLNEPELDGEPCPGIQHKYAQTVLYFPSHGQTCHAYCTFCFRWPQFVGDASLKFASSEAARLHAYLRAHGEVTDLLMTGGDPMVMSAARLREYLTPLLEPGLEHVGNIRIGTKALTYWPYRFVSDPDTPELLALLRTLVDAGRNVTIMAHLNHWRELSTEIAEQAVTNLRRIGVVIRSQGPVLRHINDDADVWRRNWVGQVRLGIVPYYMFVERDTGPRAYFELPLARALDIYNTAIASVSGLARSARGPSMSAGPGKVEVAGTLDLHGQRYFLLNFLQARDPRWLRRPFLAKYSATACWLDQLEPPDGEPAFFFDAPYRAFVDARQHQPEHA</sequence>
<keyword evidence="8" id="KW-0408">Iron</keyword>
<gene>
    <name evidence="11" type="ORF">LMG29660_06549</name>
</gene>
<evidence type="ECO:0008006" key="13">
    <source>
        <dbReference type="Google" id="ProtNLM"/>
    </source>
</evidence>
<dbReference type="OrthoDB" id="9768064at2"/>
<comment type="cofactor">
    <cofactor evidence="1">
        <name>pyridoxal 5'-phosphate</name>
        <dbReference type="ChEBI" id="CHEBI:597326"/>
    </cofactor>
</comment>
<dbReference type="RefSeq" id="WP_106409053.1">
    <property type="nucleotide sequence ID" value="NZ_CADIKG010000027.1"/>
</dbReference>
<dbReference type="InterPro" id="IPR007197">
    <property type="entry name" value="rSAM"/>
</dbReference>
<keyword evidence="5" id="KW-0949">S-adenosyl-L-methionine</keyword>
<dbReference type="GO" id="GO:0003824">
    <property type="term" value="F:catalytic activity"/>
    <property type="evidence" value="ECO:0007669"/>
    <property type="project" value="InterPro"/>
</dbReference>
<evidence type="ECO:0000256" key="9">
    <source>
        <dbReference type="ARBA" id="ARBA00023014"/>
    </source>
</evidence>
<dbReference type="EMBL" id="CADIKG010000027">
    <property type="protein sequence ID" value="CAB3770054.1"/>
    <property type="molecule type" value="Genomic_DNA"/>
</dbReference>
<evidence type="ECO:0000256" key="3">
    <source>
        <dbReference type="ARBA" id="ARBA00008703"/>
    </source>
</evidence>
<dbReference type="AlphaFoldDB" id="A0A6J5EVN1"/>
<evidence type="ECO:0000256" key="5">
    <source>
        <dbReference type="ARBA" id="ARBA00022691"/>
    </source>
</evidence>
<accession>A0A6J5EVN1</accession>
<evidence type="ECO:0000256" key="7">
    <source>
        <dbReference type="ARBA" id="ARBA00022898"/>
    </source>
</evidence>
<comment type="similarity">
    <text evidence="3">Belongs to the radical SAM superfamily. KamA family.</text>
</comment>
<dbReference type="Proteomes" id="UP000494135">
    <property type="component" value="Unassembled WGS sequence"/>
</dbReference>
<dbReference type="InterPro" id="IPR058240">
    <property type="entry name" value="rSAM_sf"/>
</dbReference>
<proteinExistence type="inferred from homology"/>
<keyword evidence="7" id="KW-0663">Pyridoxal phosphate</keyword>
<name>A0A6J5EVN1_9BURK</name>
<protein>
    <recommendedName>
        <fullName evidence="13">Lysine 2,3-aminomutase</fullName>
    </recommendedName>
</protein>
<evidence type="ECO:0000256" key="4">
    <source>
        <dbReference type="ARBA" id="ARBA00022485"/>
    </source>
</evidence>
<keyword evidence="9" id="KW-0411">Iron-sulfur</keyword>
<evidence type="ECO:0000256" key="10">
    <source>
        <dbReference type="SAM" id="MobiDB-lite"/>
    </source>
</evidence>
<keyword evidence="4" id="KW-0004">4Fe-4S</keyword>
<dbReference type="PANTHER" id="PTHR30538">
    <property type="entry name" value="LYSINE 2,3-AMINOMUTASE-RELATED"/>
    <property type="match status" value="1"/>
</dbReference>
<organism evidence="11 12">
    <name type="scientific">Burkholderia puraquae</name>
    <dbReference type="NCBI Taxonomy" id="1904757"/>
    <lineage>
        <taxon>Bacteria</taxon>
        <taxon>Pseudomonadati</taxon>
        <taxon>Pseudomonadota</taxon>
        <taxon>Betaproteobacteria</taxon>
        <taxon>Burkholderiales</taxon>
        <taxon>Burkholderiaceae</taxon>
        <taxon>Burkholderia</taxon>
        <taxon>Burkholderia cepacia complex</taxon>
    </lineage>
</organism>
<dbReference type="GO" id="GO:0046872">
    <property type="term" value="F:metal ion binding"/>
    <property type="evidence" value="ECO:0007669"/>
    <property type="project" value="UniProtKB-KW"/>
</dbReference>
<dbReference type="InterPro" id="IPR013785">
    <property type="entry name" value="Aldolase_TIM"/>
</dbReference>
<evidence type="ECO:0000256" key="1">
    <source>
        <dbReference type="ARBA" id="ARBA00001933"/>
    </source>
</evidence>
<evidence type="ECO:0000256" key="8">
    <source>
        <dbReference type="ARBA" id="ARBA00023004"/>
    </source>
</evidence>
<dbReference type="SUPFAM" id="SSF102114">
    <property type="entry name" value="Radical SAM enzymes"/>
    <property type="match status" value="1"/>
</dbReference>
<dbReference type="InterPro" id="IPR003739">
    <property type="entry name" value="Lys_aminomutase/Glu_NH3_mut"/>
</dbReference>
<comment type="cofactor">
    <cofactor evidence="2">
        <name>[4Fe-4S] cluster</name>
        <dbReference type="ChEBI" id="CHEBI:49883"/>
    </cofactor>
</comment>
<keyword evidence="6" id="KW-0479">Metal-binding</keyword>
<dbReference type="PANTHER" id="PTHR30538:SF0">
    <property type="entry name" value="L-LYSINE 2,3-AMINOMUTASE AQ_1632-RELATED"/>
    <property type="match status" value="1"/>
</dbReference>
<dbReference type="Gene3D" id="3.20.20.70">
    <property type="entry name" value="Aldolase class I"/>
    <property type="match status" value="1"/>
</dbReference>
<reference evidence="11 12" key="1">
    <citation type="submission" date="2020-04" db="EMBL/GenBank/DDBJ databases">
        <authorList>
            <person name="De Canck E."/>
        </authorList>
    </citation>
    <scope>NUCLEOTIDE SEQUENCE [LARGE SCALE GENOMIC DNA]</scope>
    <source>
        <strain evidence="11 12">LMG 29660</strain>
    </source>
</reference>
<feature type="region of interest" description="Disordered" evidence="10">
    <location>
        <begin position="1"/>
        <end position="28"/>
    </location>
</feature>
<evidence type="ECO:0000256" key="2">
    <source>
        <dbReference type="ARBA" id="ARBA00001966"/>
    </source>
</evidence>
<evidence type="ECO:0000313" key="11">
    <source>
        <dbReference type="EMBL" id="CAB3770054.1"/>
    </source>
</evidence>
<dbReference type="SFLD" id="SFLDS00029">
    <property type="entry name" value="Radical_SAM"/>
    <property type="match status" value="1"/>
</dbReference>
<evidence type="ECO:0000313" key="12">
    <source>
        <dbReference type="Proteomes" id="UP000494135"/>
    </source>
</evidence>
<evidence type="ECO:0000256" key="6">
    <source>
        <dbReference type="ARBA" id="ARBA00022723"/>
    </source>
</evidence>